<organism evidence="10 11">
    <name type="scientific">Naegleria fowleri</name>
    <name type="common">Brain eating amoeba</name>
    <dbReference type="NCBI Taxonomy" id="5763"/>
    <lineage>
        <taxon>Eukaryota</taxon>
        <taxon>Discoba</taxon>
        <taxon>Heterolobosea</taxon>
        <taxon>Tetramitia</taxon>
        <taxon>Eutetramitia</taxon>
        <taxon>Vahlkampfiidae</taxon>
        <taxon>Naegleria</taxon>
    </lineage>
</organism>
<evidence type="ECO:0000313" key="11">
    <source>
        <dbReference type="Proteomes" id="UP000444721"/>
    </source>
</evidence>
<dbReference type="GO" id="GO:0005694">
    <property type="term" value="C:chromosome"/>
    <property type="evidence" value="ECO:0007669"/>
    <property type="project" value="UniProtKB-ARBA"/>
</dbReference>
<dbReference type="Gene3D" id="2.40.30.270">
    <property type="match status" value="1"/>
</dbReference>
<comment type="catalytic activity">
    <reaction evidence="6">
        <text>ATP + H2O = ADP + phosphate + H(+)</text>
        <dbReference type="Rhea" id="RHEA:13065"/>
        <dbReference type="ChEBI" id="CHEBI:15377"/>
        <dbReference type="ChEBI" id="CHEBI:15378"/>
        <dbReference type="ChEBI" id="CHEBI:30616"/>
        <dbReference type="ChEBI" id="CHEBI:43474"/>
        <dbReference type="ChEBI" id="CHEBI:456216"/>
        <dbReference type="EC" id="3.6.4.12"/>
    </reaction>
    <physiologicalReaction direction="left-to-right" evidence="6">
        <dbReference type="Rhea" id="RHEA:13066"/>
    </physiologicalReaction>
</comment>
<dbReference type="Gene3D" id="3.40.50.300">
    <property type="entry name" value="P-loop containing nucleotide triphosphate hydrolases"/>
    <property type="match status" value="2"/>
</dbReference>
<evidence type="ECO:0000259" key="9">
    <source>
        <dbReference type="SMART" id="SM00487"/>
    </source>
</evidence>
<evidence type="ECO:0000256" key="6">
    <source>
        <dbReference type="ARBA" id="ARBA00048432"/>
    </source>
</evidence>
<dbReference type="NCBIfam" id="TIGR00376">
    <property type="entry name" value="IGHMBP2 family helicase"/>
    <property type="match status" value="1"/>
</dbReference>
<dbReference type="PANTHER" id="PTHR43788:SF8">
    <property type="entry name" value="DNA-BINDING PROTEIN SMUBP-2"/>
    <property type="match status" value="1"/>
</dbReference>
<proteinExistence type="inferred from homology"/>
<gene>
    <name evidence="10" type="ORF">FDP41_012369</name>
</gene>
<dbReference type="SMART" id="SM00487">
    <property type="entry name" value="DEXDc"/>
    <property type="match status" value="1"/>
</dbReference>
<protein>
    <recommendedName>
        <fullName evidence="12">AAA+ ATPase domain-containing protein</fullName>
    </recommendedName>
</protein>
<keyword evidence="5" id="KW-0067">ATP-binding</keyword>
<dbReference type="EMBL" id="VFQX01000013">
    <property type="protein sequence ID" value="KAF0981712.1"/>
    <property type="molecule type" value="Genomic_DNA"/>
</dbReference>
<feature type="domain" description="Helicase ATP-binding" evidence="9">
    <location>
        <begin position="262"/>
        <end position="509"/>
    </location>
</feature>
<dbReference type="PANTHER" id="PTHR43788">
    <property type="entry name" value="DNA2/NAM7 HELICASE FAMILY MEMBER"/>
    <property type="match status" value="1"/>
</dbReference>
<feature type="compositionally biased region" description="Basic and acidic residues" evidence="7">
    <location>
        <begin position="38"/>
        <end position="47"/>
    </location>
</feature>
<dbReference type="SUPFAM" id="SSF52540">
    <property type="entry name" value="P-loop containing nucleoside triphosphate hydrolases"/>
    <property type="match status" value="1"/>
</dbReference>
<keyword evidence="2" id="KW-0547">Nucleotide-binding</keyword>
<dbReference type="InterPro" id="IPR004483">
    <property type="entry name" value="SMUBP-2/Hcs1-like"/>
</dbReference>
<dbReference type="InterPro" id="IPR003593">
    <property type="entry name" value="AAA+_ATPase"/>
</dbReference>
<sequence>MGKKKSSTTSNNTNNTGGNSKSKGGSSSSSGGSSSIDVKTKKQESGKVQKVASSSSGQNSSSESSRSYRKKINYKPYSSVLDFIYHANKLLDLEKQAEADEAALSSKTYRYVQVEEYTMGCNGRCNVKLIMKSGSSAKVVTDFAKVGESVTLKVAEGGSDKKENEVKVVRGVISVVTDKYIIATMDEFLDEWYEASKLLMNKVLDEVTFKRLEMALKHLEHYEKTPASNIVNLCFRPMSDDENEELLPKFAEDREIDQMTFFSTTLNDSQKDAIKFALKSNDMALILGPPGTGKTTTVVELIRQAVVLKKLKVLVCAPSNIGIDNVVEKLSDENTGSTKKIKLCRIGHPARMMDSILKHSVDYNISVGEGVKVINDIRRDIIKISKQITKTRGLERRQLREELRTLEKELKQKEKEAIHDVIRFSDVVLCTLTGADDYYLRDKTFDLVIIDEAAQAIEMSCWIALLKGKRCVLAGDHFQLPPTVLSPEAQKQGLEVTLFERMYFRYKENISRMLNVQYRMNEEIMNWSSNEFYEGKLIAHDSVKSHLLCDLEGASQDEAETLTPLFMIDTANCDMEESQVDAEESTESHISKSKMNTFEVDLVEKYLRHLVEKCKISESLIGVITPYSAQVQALRAKISDEFPFVETSTVDGFQGREKEVIIICTVRSNKNGDVGFLSEERRMNVAVTRARRQVCIIGDSNTLKTNPFLNRMVHYFEEFADVRSAHDYM</sequence>
<dbReference type="GO" id="GO:0003677">
    <property type="term" value="F:DNA binding"/>
    <property type="evidence" value="ECO:0007669"/>
    <property type="project" value="InterPro"/>
</dbReference>
<dbReference type="Pfam" id="PF13087">
    <property type="entry name" value="AAA_12"/>
    <property type="match status" value="1"/>
</dbReference>
<reference evidence="10 11" key="1">
    <citation type="journal article" date="2019" name="Sci. Rep.">
        <title>Nanopore sequencing improves the draft genome of the human pathogenic amoeba Naegleria fowleri.</title>
        <authorList>
            <person name="Liechti N."/>
            <person name="Schurch N."/>
            <person name="Bruggmann R."/>
            <person name="Wittwer M."/>
        </authorList>
    </citation>
    <scope>NUCLEOTIDE SEQUENCE [LARGE SCALE GENOMIC DNA]</scope>
    <source>
        <strain evidence="10 11">ATCC 30894</strain>
    </source>
</reference>
<dbReference type="SMART" id="SM00382">
    <property type="entry name" value="AAA"/>
    <property type="match status" value="1"/>
</dbReference>
<dbReference type="InterPro" id="IPR041679">
    <property type="entry name" value="DNA2/NAM7-like_C"/>
</dbReference>
<feature type="region of interest" description="Disordered" evidence="7">
    <location>
        <begin position="1"/>
        <end position="68"/>
    </location>
</feature>
<feature type="compositionally biased region" description="Low complexity" evidence="7">
    <location>
        <begin position="7"/>
        <end position="35"/>
    </location>
</feature>
<evidence type="ECO:0008006" key="12">
    <source>
        <dbReference type="Google" id="ProtNLM"/>
    </source>
</evidence>
<dbReference type="AlphaFoldDB" id="A0A6A5C4K3"/>
<dbReference type="OrthoDB" id="6513042at2759"/>
<dbReference type="Proteomes" id="UP000444721">
    <property type="component" value="Unassembled WGS sequence"/>
</dbReference>
<dbReference type="VEuPathDB" id="AmoebaDB:NfTy_039930"/>
<evidence type="ECO:0000256" key="3">
    <source>
        <dbReference type="ARBA" id="ARBA00022801"/>
    </source>
</evidence>
<dbReference type="VEuPathDB" id="AmoebaDB:FDP41_012369"/>
<dbReference type="Pfam" id="PF13086">
    <property type="entry name" value="AAA_11"/>
    <property type="match status" value="1"/>
</dbReference>
<keyword evidence="4" id="KW-0347">Helicase</keyword>
<dbReference type="InterPro" id="IPR047187">
    <property type="entry name" value="SF1_C_Upf1"/>
</dbReference>
<dbReference type="InterPro" id="IPR041677">
    <property type="entry name" value="DNA2/NAM7_AAA_11"/>
</dbReference>
<dbReference type="FunFam" id="3.40.50.300:FF:000326">
    <property type="entry name" value="P-loop containing nucleoside triphosphate hydrolase"/>
    <property type="match status" value="1"/>
</dbReference>
<evidence type="ECO:0000256" key="7">
    <source>
        <dbReference type="SAM" id="MobiDB-lite"/>
    </source>
</evidence>
<evidence type="ECO:0000256" key="5">
    <source>
        <dbReference type="ARBA" id="ARBA00022840"/>
    </source>
</evidence>
<comment type="caution">
    <text evidence="10">The sequence shown here is derived from an EMBL/GenBank/DDBJ whole genome shotgun (WGS) entry which is preliminary data.</text>
</comment>
<evidence type="ECO:0000256" key="4">
    <source>
        <dbReference type="ARBA" id="ARBA00022806"/>
    </source>
</evidence>
<dbReference type="GO" id="GO:0043139">
    <property type="term" value="F:5'-3' DNA helicase activity"/>
    <property type="evidence" value="ECO:0007669"/>
    <property type="project" value="TreeGrafter"/>
</dbReference>
<keyword evidence="3" id="KW-0378">Hydrolase</keyword>
<dbReference type="VEuPathDB" id="AmoebaDB:NF0071890"/>
<dbReference type="CDD" id="cd18808">
    <property type="entry name" value="SF1_C_Upf1"/>
    <property type="match status" value="1"/>
</dbReference>
<name>A0A6A5C4K3_NAEFO</name>
<keyword evidence="11" id="KW-1185">Reference proteome</keyword>
<dbReference type="OMA" id="TIIHGPP"/>
<dbReference type="GeneID" id="68119584"/>
<feature type="domain" description="AAA+ ATPase" evidence="8">
    <location>
        <begin position="280"/>
        <end position="514"/>
    </location>
</feature>
<evidence type="ECO:0000256" key="1">
    <source>
        <dbReference type="ARBA" id="ARBA00007913"/>
    </source>
</evidence>
<dbReference type="GO" id="GO:0005524">
    <property type="term" value="F:ATP binding"/>
    <property type="evidence" value="ECO:0007669"/>
    <property type="project" value="UniProtKB-KW"/>
</dbReference>
<comment type="similarity">
    <text evidence="1">Belongs to the DNA2/NAM7 helicase family.</text>
</comment>
<dbReference type="InterPro" id="IPR050534">
    <property type="entry name" value="Coronavir_polyprotein_1ab"/>
</dbReference>
<evidence type="ECO:0000259" key="8">
    <source>
        <dbReference type="SMART" id="SM00382"/>
    </source>
</evidence>
<evidence type="ECO:0000313" key="10">
    <source>
        <dbReference type="EMBL" id="KAF0981712.1"/>
    </source>
</evidence>
<dbReference type="CDD" id="cd18044">
    <property type="entry name" value="DEXXQc_SMUBP2"/>
    <property type="match status" value="1"/>
</dbReference>
<dbReference type="InterPro" id="IPR014001">
    <property type="entry name" value="Helicase_ATP-bd"/>
</dbReference>
<dbReference type="RefSeq" id="XP_044566425.1">
    <property type="nucleotide sequence ID" value="XM_044702881.1"/>
</dbReference>
<evidence type="ECO:0000256" key="2">
    <source>
        <dbReference type="ARBA" id="ARBA00022741"/>
    </source>
</evidence>
<feature type="compositionally biased region" description="Low complexity" evidence="7">
    <location>
        <begin position="53"/>
        <end position="65"/>
    </location>
</feature>
<accession>A0A6A5C4K3</accession>
<dbReference type="GO" id="GO:0016787">
    <property type="term" value="F:hydrolase activity"/>
    <property type="evidence" value="ECO:0007669"/>
    <property type="project" value="UniProtKB-KW"/>
</dbReference>
<dbReference type="InterPro" id="IPR027417">
    <property type="entry name" value="P-loop_NTPase"/>
</dbReference>